<accession>E2AG49</accession>
<gene>
    <name evidence="1" type="ORF">EAG_16221</name>
</gene>
<protein>
    <submittedName>
        <fullName evidence="1">Uncharacterized protein</fullName>
    </submittedName>
</protein>
<evidence type="ECO:0000313" key="1">
    <source>
        <dbReference type="EMBL" id="EFN67540.1"/>
    </source>
</evidence>
<reference evidence="1 2" key="1">
    <citation type="journal article" date="2010" name="Science">
        <title>Genomic comparison of the ants Camponotus floridanus and Harpegnathos saltator.</title>
        <authorList>
            <person name="Bonasio R."/>
            <person name="Zhang G."/>
            <person name="Ye C."/>
            <person name="Mutti N.S."/>
            <person name="Fang X."/>
            <person name="Qin N."/>
            <person name="Donahue G."/>
            <person name="Yang P."/>
            <person name="Li Q."/>
            <person name="Li C."/>
            <person name="Zhang P."/>
            <person name="Huang Z."/>
            <person name="Berger S.L."/>
            <person name="Reinberg D."/>
            <person name="Wang J."/>
            <person name="Liebig J."/>
        </authorList>
    </citation>
    <scope>NUCLEOTIDE SEQUENCE [LARGE SCALE GENOMIC DNA]</scope>
    <source>
        <strain evidence="2">C129</strain>
    </source>
</reference>
<evidence type="ECO:0000313" key="2">
    <source>
        <dbReference type="Proteomes" id="UP000000311"/>
    </source>
</evidence>
<dbReference type="InParanoid" id="E2AG49"/>
<name>E2AG49_CAMFO</name>
<sequence>MASTVSTKGGIKDSRFFFSSLRHAGRFPTFTVDRAFLHSADRDYIGGINGPDRRAAIPNPGRAIGDRANGLNTLACFSIHGGVVGAACRMGEVERREGQRVEKHPGLYPQQCKAAQFCFRGWTEGTTRSVEDGRRVAVGEIRIEIPNQPPSQLLVHQRPTDASFGIELRLSANIRKVSAVSAPRVMVMRVAHF</sequence>
<organism evidence="2">
    <name type="scientific">Camponotus floridanus</name>
    <name type="common">Florida carpenter ant</name>
    <dbReference type="NCBI Taxonomy" id="104421"/>
    <lineage>
        <taxon>Eukaryota</taxon>
        <taxon>Metazoa</taxon>
        <taxon>Ecdysozoa</taxon>
        <taxon>Arthropoda</taxon>
        <taxon>Hexapoda</taxon>
        <taxon>Insecta</taxon>
        <taxon>Pterygota</taxon>
        <taxon>Neoptera</taxon>
        <taxon>Endopterygota</taxon>
        <taxon>Hymenoptera</taxon>
        <taxon>Apocrita</taxon>
        <taxon>Aculeata</taxon>
        <taxon>Formicoidea</taxon>
        <taxon>Formicidae</taxon>
        <taxon>Formicinae</taxon>
        <taxon>Camponotus</taxon>
    </lineage>
</organism>
<proteinExistence type="predicted"/>
<dbReference type="EMBL" id="GL439266">
    <property type="protein sequence ID" value="EFN67540.1"/>
    <property type="molecule type" value="Genomic_DNA"/>
</dbReference>
<dbReference type="Proteomes" id="UP000000311">
    <property type="component" value="Unassembled WGS sequence"/>
</dbReference>
<keyword evidence="2" id="KW-1185">Reference proteome</keyword>
<dbReference type="AlphaFoldDB" id="E2AG49"/>